<evidence type="ECO:0000313" key="2">
    <source>
        <dbReference type="EMBL" id="KAF5892353.1"/>
    </source>
</evidence>
<organism evidence="2 3">
    <name type="scientific">Clarias magur</name>
    <name type="common">Asian catfish</name>
    <name type="synonym">Macropteronotus magur</name>
    <dbReference type="NCBI Taxonomy" id="1594786"/>
    <lineage>
        <taxon>Eukaryota</taxon>
        <taxon>Metazoa</taxon>
        <taxon>Chordata</taxon>
        <taxon>Craniata</taxon>
        <taxon>Vertebrata</taxon>
        <taxon>Euteleostomi</taxon>
        <taxon>Actinopterygii</taxon>
        <taxon>Neopterygii</taxon>
        <taxon>Teleostei</taxon>
        <taxon>Ostariophysi</taxon>
        <taxon>Siluriformes</taxon>
        <taxon>Clariidae</taxon>
        <taxon>Clarias</taxon>
    </lineage>
</organism>
<feature type="domain" description="C-type lectin" evidence="1">
    <location>
        <begin position="1"/>
        <end position="52"/>
    </location>
</feature>
<feature type="non-terminal residue" evidence="2">
    <location>
        <position position="53"/>
    </location>
</feature>
<sequence>DGWKWTDQTTFSTISWMPGKPDNVLGDENCGYINNLQAADAQCSDIMPFFCYK</sequence>
<keyword evidence="3" id="KW-1185">Reference proteome</keyword>
<dbReference type="InterPro" id="IPR016187">
    <property type="entry name" value="CTDL_fold"/>
</dbReference>
<dbReference type="EMBL" id="QNUK01000508">
    <property type="protein sequence ID" value="KAF5892353.1"/>
    <property type="molecule type" value="Genomic_DNA"/>
</dbReference>
<dbReference type="Proteomes" id="UP000727407">
    <property type="component" value="Unassembled WGS sequence"/>
</dbReference>
<dbReference type="AlphaFoldDB" id="A0A8J4X499"/>
<dbReference type="InterPro" id="IPR016186">
    <property type="entry name" value="C-type_lectin-like/link_sf"/>
</dbReference>
<feature type="non-terminal residue" evidence="2">
    <location>
        <position position="1"/>
    </location>
</feature>
<gene>
    <name evidence="2" type="ORF">DAT39_017942</name>
</gene>
<protein>
    <submittedName>
        <fullName evidence="2">Putative C-type lectin domain family 20 member A isoform X1</fullName>
    </submittedName>
</protein>
<name>A0A8J4X499_CLAMG</name>
<dbReference type="PROSITE" id="PS50041">
    <property type="entry name" value="C_TYPE_LECTIN_2"/>
    <property type="match status" value="1"/>
</dbReference>
<dbReference type="Gene3D" id="3.10.100.10">
    <property type="entry name" value="Mannose-Binding Protein A, subunit A"/>
    <property type="match status" value="1"/>
</dbReference>
<evidence type="ECO:0000259" key="1">
    <source>
        <dbReference type="PROSITE" id="PS50041"/>
    </source>
</evidence>
<proteinExistence type="predicted"/>
<dbReference type="InterPro" id="IPR001304">
    <property type="entry name" value="C-type_lectin-like"/>
</dbReference>
<comment type="caution">
    <text evidence="2">The sequence shown here is derived from an EMBL/GenBank/DDBJ whole genome shotgun (WGS) entry which is preliminary data.</text>
</comment>
<dbReference type="SUPFAM" id="SSF56436">
    <property type="entry name" value="C-type lectin-like"/>
    <property type="match status" value="1"/>
</dbReference>
<evidence type="ECO:0000313" key="3">
    <source>
        <dbReference type="Proteomes" id="UP000727407"/>
    </source>
</evidence>
<accession>A0A8J4X499</accession>
<dbReference type="OrthoDB" id="7357196at2759"/>
<reference evidence="2" key="1">
    <citation type="submission" date="2020-07" db="EMBL/GenBank/DDBJ databases">
        <title>Clarias magur genome sequencing, assembly and annotation.</title>
        <authorList>
            <person name="Kushwaha B."/>
            <person name="Kumar R."/>
            <person name="Das P."/>
            <person name="Joshi C.G."/>
            <person name="Kumar D."/>
            <person name="Nagpure N.S."/>
            <person name="Pandey M."/>
            <person name="Agarwal S."/>
            <person name="Srivastava S."/>
            <person name="Singh M."/>
            <person name="Sahoo L."/>
            <person name="Jayasankar P."/>
            <person name="Meher P.K."/>
            <person name="Koringa P.G."/>
            <person name="Iquebal M.A."/>
            <person name="Das S.P."/>
            <person name="Bit A."/>
            <person name="Patnaik S."/>
            <person name="Patel N."/>
            <person name="Shah T.M."/>
            <person name="Hinsu A."/>
            <person name="Jena J.K."/>
        </authorList>
    </citation>
    <scope>NUCLEOTIDE SEQUENCE</scope>
    <source>
        <strain evidence="2">CIFAMagur01</strain>
        <tissue evidence="2">Testis</tissue>
    </source>
</reference>